<protein>
    <submittedName>
        <fullName evidence="2">Uncharacterized protein</fullName>
    </submittedName>
</protein>
<feature type="region of interest" description="Disordered" evidence="1">
    <location>
        <begin position="1"/>
        <end position="25"/>
    </location>
</feature>
<proteinExistence type="predicted"/>
<dbReference type="EMBL" id="CP114040">
    <property type="protein sequence ID" value="WAS94869.1"/>
    <property type="molecule type" value="Genomic_DNA"/>
</dbReference>
<evidence type="ECO:0000256" key="1">
    <source>
        <dbReference type="SAM" id="MobiDB-lite"/>
    </source>
</evidence>
<sequence>MHAEDSAAPVAVETRPSVAESDLPVIPPDPAEQVDFELSALSFGPCRPIDADHEEPFVVGHGVEGWSEGEPLWVMTNAGGAVRAAAGKRFEYCGWGILKSSEMTGSADIEETCVPAWTLVTAAPVRCEEPLRNSLPERLVERPGPEPNLLFAVHRRHRPPTLVPMSFEVRVHAVCQDPDKDFDEPGAKIPVEDAAAPIDRRFAQQVSQFDRQHWRAIRVSSTGASEPPLHVVHTAEARNMVKRSQWFVFREHADGSVTSLVAKADRVWHDSPMARERHCGLPYIVPFPVLSFMHAGKLHWVTGMESEKIEARVWEVGDERLRHVHTLPVALYAPKG</sequence>
<gene>
    <name evidence="2" type="ORF">O0S08_01800</name>
</gene>
<organism evidence="2 3">
    <name type="scientific">Nannocystis punicea</name>
    <dbReference type="NCBI Taxonomy" id="2995304"/>
    <lineage>
        <taxon>Bacteria</taxon>
        <taxon>Pseudomonadati</taxon>
        <taxon>Myxococcota</taxon>
        <taxon>Polyangia</taxon>
        <taxon>Nannocystales</taxon>
        <taxon>Nannocystaceae</taxon>
        <taxon>Nannocystis</taxon>
    </lineage>
</organism>
<evidence type="ECO:0000313" key="3">
    <source>
        <dbReference type="Proteomes" id="UP001164459"/>
    </source>
</evidence>
<keyword evidence="3" id="KW-1185">Reference proteome</keyword>
<reference evidence="2" key="1">
    <citation type="submission" date="2022-11" db="EMBL/GenBank/DDBJ databases">
        <title>Minimal conservation of predation-associated metabolite biosynthetic gene clusters underscores biosynthetic potential of Myxococcota including descriptions for ten novel species: Archangium lansinium sp. nov., Myxococcus landrumus sp. nov., Nannocystis bai.</title>
        <authorList>
            <person name="Ahearne A."/>
            <person name="Stevens C."/>
            <person name="Dowd S."/>
        </authorList>
    </citation>
    <scope>NUCLEOTIDE SEQUENCE</scope>
    <source>
        <strain evidence="2">Fl3</strain>
    </source>
</reference>
<accession>A0ABY7H780</accession>
<name>A0ABY7H780_9BACT</name>
<dbReference type="RefSeq" id="WP_269037204.1">
    <property type="nucleotide sequence ID" value="NZ_CP114040.1"/>
</dbReference>
<evidence type="ECO:0000313" key="2">
    <source>
        <dbReference type="EMBL" id="WAS94869.1"/>
    </source>
</evidence>
<dbReference type="Proteomes" id="UP001164459">
    <property type="component" value="Chromosome"/>
</dbReference>